<protein>
    <recommendedName>
        <fullName evidence="8">Outer membrane protein beta-barrel domain-containing protein</fullName>
    </recommendedName>
</protein>
<dbReference type="PANTHER" id="PTHR30069:SF29">
    <property type="entry name" value="HEMOGLOBIN AND HEMOGLOBIN-HAPTOGLOBIN-BINDING PROTEIN 1-RELATED"/>
    <property type="match status" value="1"/>
</dbReference>
<dbReference type="Proteomes" id="UP000002772">
    <property type="component" value="Unassembled WGS sequence"/>
</dbReference>
<keyword evidence="5" id="KW-0732">Signal</keyword>
<sequence length="397" mass="46560">MSASADYSWTASENVKMDAQTRWYYLPTRNKISGWDYPEDKTGTHIRGQMSQMDWTLKPWQRLEIDVGLSNNYSHCKDVYRGTMIRYIDNFGAYSELKYEATPLLTMKGGLRYEYYHIDTDLKRKRRYNDLFYNFGVDYKASPFCTLSLLFSRRTDRPTYSTLLSEGNYQGGNVLLYGNSNVEPSYSYLLEAGASLYVGDCFFKISPYYRYTDKSISLMMQMDDHVMQQYAVNIDGSHSWGTEIWTTLVLMNGKLNFNGGLDIMYKKLKGEGISNSGWQLQYSMNATYRLFPTLYVNCYGSWQNRKIYLQGSENSYLYSNLSVQKSWYDDRYRVALSVDNPFSNGVNVKRDYHIGGKDYHSSIRYRNTGVRVFFIYKFGKHDMEKNMKIEQNILNNY</sequence>
<organism evidence="9 10">
    <name type="scientific">Hallella multisaccharivorax DSM 17128</name>
    <dbReference type="NCBI Taxonomy" id="688246"/>
    <lineage>
        <taxon>Bacteria</taxon>
        <taxon>Pseudomonadati</taxon>
        <taxon>Bacteroidota</taxon>
        <taxon>Bacteroidia</taxon>
        <taxon>Bacteroidales</taxon>
        <taxon>Prevotellaceae</taxon>
        <taxon>Hallella</taxon>
    </lineage>
</organism>
<dbReference type="InterPro" id="IPR036942">
    <property type="entry name" value="Beta-barrel_TonB_sf"/>
</dbReference>
<evidence type="ECO:0000256" key="4">
    <source>
        <dbReference type="ARBA" id="ARBA00022692"/>
    </source>
</evidence>
<keyword evidence="10" id="KW-1185">Reference proteome</keyword>
<dbReference type="InterPro" id="IPR039426">
    <property type="entry name" value="TonB-dep_rcpt-like"/>
</dbReference>
<keyword evidence="4" id="KW-0812">Transmembrane</keyword>
<evidence type="ECO:0000259" key="8">
    <source>
        <dbReference type="Pfam" id="PF14905"/>
    </source>
</evidence>
<comment type="subcellular location">
    <subcellularLocation>
        <location evidence="1">Cell outer membrane</location>
        <topology evidence="1">Multi-pass membrane protein</topology>
    </subcellularLocation>
</comment>
<dbReference type="AlphaFoldDB" id="F8N9X5"/>
<keyword evidence="7" id="KW-0998">Cell outer membrane</keyword>
<dbReference type="GO" id="GO:0015344">
    <property type="term" value="F:siderophore uptake transmembrane transporter activity"/>
    <property type="evidence" value="ECO:0007669"/>
    <property type="project" value="TreeGrafter"/>
</dbReference>
<evidence type="ECO:0000256" key="1">
    <source>
        <dbReference type="ARBA" id="ARBA00004571"/>
    </source>
</evidence>
<evidence type="ECO:0000313" key="10">
    <source>
        <dbReference type="Proteomes" id="UP000002772"/>
    </source>
</evidence>
<evidence type="ECO:0000256" key="5">
    <source>
        <dbReference type="ARBA" id="ARBA00022729"/>
    </source>
</evidence>
<dbReference type="Gene3D" id="2.40.170.20">
    <property type="entry name" value="TonB-dependent receptor, beta-barrel domain"/>
    <property type="match status" value="1"/>
</dbReference>
<evidence type="ECO:0000256" key="2">
    <source>
        <dbReference type="ARBA" id="ARBA00022448"/>
    </source>
</evidence>
<dbReference type="SUPFAM" id="SSF56935">
    <property type="entry name" value="Porins"/>
    <property type="match status" value="1"/>
</dbReference>
<proteinExistence type="predicted"/>
<keyword evidence="2" id="KW-0813">Transport</keyword>
<dbReference type="RefSeq" id="WP_007575591.1">
    <property type="nucleotide sequence ID" value="NZ_BPTS01000002.1"/>
</dbReference>
<dbReference type="PANTHER" id="PTHR30069">
    <property type="entry name" value="TONB-DEPENDENT OUTER MEMBRANE RECEPTOR"/>
    <property type="match status" value="1"/>
</dbReference>
<dbReference type="InterPro" id="IPR041700">
    <property type="entry name" value="OMP_b-brl_3"/>
</dbReference>
<dbReference type="EMBL" id="GL945017">
    <property type="protein sequence ID" value="EGN57792.1"/>
    <property type="molecule type" value="Genomic_DNA"/>
</dbReference>
<feature type="domain" description="Outer membrane protein beta-barrel" evidence="8">
    <location>
        <begin position="90"/>
        <end position="376"/>
    </location>
</feature>
<gene>
    <name evidence="9" type="ORF">Premu_2418</name>
</gene>
<evidence type="ECO:0000256" key="6">
    <source>
        <dbReference type="ARBA" id="ARBA00023136"/>
    </source>
</evidence>
<evidence type="ECO:0000256" key="7">
    <source>
        <dbReference type="ARBA" id="ARBA00023237"/>
    </source>
</evidence>
<accession>F8N9X5</accession>
<reference evidence="10" key="1">
    <citation type="journal article" date="2011" name="Stand. Genomic Sci.">
        <title>Non-contiguous finished genome sequence of the opportunistic oral pathogen Prevotella multisaccharivorax type strain (PPPA20).</title>
        <authorList>
            <person name="Pati A."/>
            <person name="Gronow S."/>
            <person name="Lu M."/>
            <person name="Lapidus A."/>
            <person name="Nolan M."/>
            <person name="Lucas S."/>
            <person name="Hammon N."/>
            <person name="Deshpande S."/>
            <person name="Cheng J.F."/>
            <person name="Tapia R."/>
            <person name="Han C."/>
            <person name="Goodwin L."/>
            <person name="Pitluck S."/>
            <person name="Liolios K."/>
            <person name="Pagani I."/>
            <person name="Mavromatis K."/>
            <person name="Mikhailova N."/>
            <person name="Huntemann M."/>
            <person name="Chen A."/>
            <person name="Palaniappan K."/>
            <person name="Land M."/>
            <person name="Hauser L."/>
            <person name="Detter J.C."/>
            <person name="Brambilla E.M."/>
            <person name="Rohde M."/>
            <person name="Goker M."/>
            <person name="Woyke T."/>
            <person name="Bristow J."/>
            <person name="Eisen J.A."/>
            <person name="Markowitz V."/>
            <person name="Hugenholtz P."/>
            <person name="Kyrpides N.C."/>
            <person name="Klenk H.P."/>
            <person name="Ivanova N."/>
        </authorList>
    </citation>
    <scope>NUCLEOTIDE SEQUENCE [LARGE SCALE GENOMIC DNA]</scope>
    <source>
        <strain evidence="10">DSM 17128</strain>
    </source>
</reference>
<dbReference type="eggNOG" id="COG4771">
    <property type="taxonomic scope" value="Bacteria"/>
</dbReference>
<dbReference type="GO" id="GO:0009279">
    <property type="term" value="C:cell outer membrane"/>
    <property type="evidence" value="ECO:0007669"/>
    <property type="project" value="UniProtKB-SubCell"/>
</dbReference>
<keyword evidence="6" id="KW-0472">Membrane</keyword>
<evidence type="ECO:0000313" key="9">
    <source>
        <dbReference type="EMBL" id="EGN57792.1"/>
    </source>
</evidence>
<dbReference type="HOGENOM" id="CLU_694183_0_0_10"/>
<dbReference type="Pfam" id="PF14905">
    <property type="entry name" value="OMP_b-brl_3"/>
    <property type="match status" value="1"/>
</dbReference>
<name>F8N9X5_9BACT</name>
<dbReference type="GO" id="GO:0044718">
    <property type="term" value="P:siderophore transmembrane transport"/>
    <property type="evidence" value="ECO:0007669"/>
    <property type="project" value="TreeGrafter"/>
</dbReference>
<keyword evidence="3" id="KW-1134">Transmembrane beta strand</keyword>
<evidence type="ECO:0000256" key="3">
    <source>
        <dbReference type="ARBA" id="ARBA00022452"/>
    </source>
</evidence>
<dbReference type="STRING" id="688246.Premu_2418"/>